<dbReference type="EMBL" id="JASCZI010031735">
    <property type="protein sequence ID" value="MED6127341.1"/>
    <property type="molecule type" value="Genomic_DNA"/>
</dbReference>
<comment type="cofactor">
    <cofactor evidence="1">
        <name>heme</name>
        <dbReference type="ChEBI" id="CHEBI:30413"/>
    </cofactor>
</comment>
<evidence type="ECO:0000256" key="1">
    <source>
        <dbReference type="ARBA" id="ARBA00001971"/>
    </source>
</evidence>
<evidence type="ECO:0000256" key="7">
    <source>
        <dbReference type="ARBA" id="ARBA00023033"/>
    </source>
</evidence>
<keyword evidence="8" id="KW-0472">Membrane</keyword>
<keyword evidence="4" id="KW-0479">Metal-binding</keyword>
<evidence type="ECO:0000313" key="9">
    <source>
        <dbReference type="EMBL" id="MED6127341.1"/>
    </source>
</evidence>
<keyword evidence="8" id="KW-0812">Transmembrane</keyword>
<sequence>MRGLVDKSRKYHPISGTVLDHLFNFNGLIDFMTELASQGKTYRMLGFLRHEVYTADPINIEHIMVTNFANYGKDLFMKSSLDTVFKVILGVELDTMCGTFEEGEMFSNAFDEASAAVMYRFFNFLWRVKRFLNIGSESVLRNSLRVIDEFVYKLIRIKIEQAQRLQDGTNGDILSRFIELKKTDPKYLRDIVLSFVIAGKDTSAVVLSWFLYMVCKNPHVQEKIAQEISEITKVESS</sequence>
<keyword evidence="10" id="KW-1185">Reference proteome</keyword>
<accession>A0ABU6RT92</accession>
<dbReference type="PRINTS" id="PR00463">
    <property type="entry name" value="EP450I"/>
</dbReference>
<dbReference type="PANTHER" id="PTHR24296">
    <property type="entry name" value="CYTOCHROME P450"/>
    <property type="match status" value="1"/>
</dbReference>
<dbReference type="Proteomes" id="UP001341840">
    <property type="component" value="Unassembled WGS sequence"/>
</dbReference>
<proteinExistence type="inferred from homology"/>
<comment type="caution">
    <text evidence="9">The sequence shown here is derived from an EMBL/GenBank/DDBJ whole genome shotgun (WGS) entry which is preliminary data.</text>
</comment>
<evidence type="ECO:0000256" key="4">
    <source>
        <dbReference type="ARBA" id="ARBA00022723"/>
    </source>
</evidence>
<organism evidence="9 10">
    <name type="scientific">Stylosanthes scabra</name>
    <dbReference type="NCBI Taxonomy" id="79078"/>
    <lineage>
        <taxon>Eukaryota</taxon>
        <taxon>Viridiplantae</taxon>
        <taxon>Streptophyta</taxon>
        <taxon>Embryophyta</taxon>
        <taxon>Tracheophyta</taxon>
        <taxon>Spermatophyta</taxon>
        <taxon>Magnoliopsida</taxon>
        <taxon>eudicotyledons</taxon>
        <taxon>Gunneridae</taxon>
        <taxon>Pentapetalae</taxon>
        <taxon>rosids</taxon>
        <taxon>fabids</taxon>
        <taxon>Fabales</taxon>
        <taxon>Fabaceae</taxon>
        <taxon>Papilionoideae</taxon>
        <taxon>50 kb inversion clade</taxon>
        <taxon>dalbergioids sensu lato</taxon>
        <taxon>Dalbergieae</taxon>
        <taxon>Pterocarpus clade</taxon>
        <taxon>Stylosanthes</taxon>
    </lineage>
</organism>
<evidence type="ECO:0000313" key="10">
    <source>
        <dbReference type="Proteomes" id="UP001341840"/>
    </source>
</evidence>
<evidence type="ECO:0000256" key="2">
    <source>
        <dbReference type="ARBA" id="ARBA00010617"/>
    </source>
</evidence>
<dbReference type="SUPFAM" id="SSF48264">
    <property type="entry name" value="Cytochrome P450"/>
    <property type="match status" value="1"/>
</dbReference>
<protein>
    <recommendedName>
        <fullName evidence="11">Cytochrome P450</fullName>
    </recommendedName>
</protein>
<evidence type="ECO:0000256" key="8">
    <source>
        <dbReference type="SAM" id="Phobius"/>
    </source>
</evidence>
<dbReference type="Pfam" id="PF00067">
    <property type="entry name" value="p450"/>
    <property type="match status" value="1"/>
</dbReference>
<evidence type="ECO:0000256" key="3">
    <source>
        <dbReference type="ARBA" id="ARBA00022617"/>
    </source>
</evidence>
<keyword evidence="3" id="KW-0349">Heme</keyword>
<evidence type="ECO:0000256" key="6">
    <source>
        <dbReference type="ARBA" id="ARBA00023004"/>
    </source>
</evidence>
<name>A0ABU6RT92_9FABA</name>
<gene>
    <name evidence="9" type="ORF">PIB30_087220</name>
</gene>
<dbReference type="InterPro" id="IPR001128">
    <property type="entry name" value="Cyt_P450"/>
</dbReference>
<dbReference type="InterPro" id="IPR036396">
    <property type="entry name" value="Cyt_P450_sf"/>
</dbReference>
<evidence type="ECO:0008006" key="11">
    <source>
        <dbReference type="Google" id="ProtNLM"/>
    </source>
</evidence>
<feature type="transmembrane region" description="Helical" evidence="8">
    <location>
        <begin position="191"/>
        <end position="212"/>
    </location>
</feature>
<keyword evidence="8" id="KW-1133">Transmembrane helix</keyword>
<dbReference type="InterPro" id="IPR002401">
    <property type="entry name" value="Cyt_P450_E_grp-I"/>
</dbReference>
<reference evidence="9 10" key="1">
    <citation type="journal article" date="2023" name="Plants (Basel)">
        <title>Bridging the Gap: Combining Genomics and Transcriptomics Approaches to Understand Stylosanthes scabra, an Orphan Legume from the Brazilian Caatinga.</title>
        <authorList>
            <person name="Ferreira-Neto J.R.C."/>
            <person name="da Silva M.D."/>
            <person name="Binneck E."/>
            <person name="de Melo N.F."/>
            <person name="da Silva R.H."/>
            <person name="de Melo A.L.T.M."/>
            <person name="Pandolfi V."/>
            <person name="Bustamante F.O."/>
            <person name="Brasileiro-Vidal A.C."/>
            <person name="Benko-Iseppon A.M."/>
        </authorList>
    </citation>
    <scope>NUCLEOTIDE SEQUENCE [LARGE SCALE GENOMIC DNA]</scope>
    <source>
        <tissue evidence="9">Leaves</tissue>
    </source>
</reference>
<evidence type="ECO:0000256" key="5">
    <source>
        <dbReference type="ARBA" id="ARBA00023002"/>
    </source>
</evidence>
<keyword evidence="7" id="KW-0503">Monooxygenase</keyword>
<keyword evidence="5" id="KW-0560">Oxidoreductase</keyword>
<comment type="similarity">
    <text evidence="2">Belongs to the cytochrome P450 family.</text>
</comment>
<dbReference type="Gene3D" id="1.10.630.10">
    <property type="entry name" value="Cytochrome P450"/>
    <property type="match status" value="1"/>
</dbReference>
<keyword evidence="6" id="KW-0408">Iron</keyword>